<keyword evidence="1" id="KW-0812">Transmembrane</keyword>
<sequence length="342" mass="38438">MTRPDPLTSPGTSAQRTLWGGVAFSLLFTGLIWLLGGRLNDTPLLPDTGAAWYYWQLPEPSIVTRLSAWVPYLLHQTVIWALIYAAQKQRPQYTGGLHRFNVLALLANAFFIVLHLVQTHVFYDGLAQDVSVFSSQASVVLLLVMVLLMESRRRGLFFGRQAGVPDSAIRVVKHYHGYVFAWAIIYTFWFHPMVSTPGHLVGFIYMFLLMLQGSLFFTRAHLNRAWTTTLEVLVLVLVLAHGALVAYMQGNGMWPMFAFGFGAIFVVTQMHGLGWPRWAKAVTAALYLGLVTLVYSGRGWGKVNEVIRIPVIEYLSVFVLVGLIAGGQWIGRKWRPREARNA</sequence>
<evidence type="ECO:0000256" key="1">
    <source>
        <dbReference type="SAM" id="Phobius"/>
    </source>
</evidence>
<comment type="caution">
    <text evidence="2">The sequence shown here is derived from an EMBL/GenBank/DDBJ whole genome shotgun (WGS) entry which is preliminary data.</text>
</comment>
<proteinExistence type="predicted"/>
<organism evidence="2 3">
    <name type="scientific">Deinococcus antarcticus</name>
    <dbReference type="NCBI Taxonomy" id="1298767"/>
    <lineage>
        <taxon>Bacteria</taxon>
        <taxon>Thermotogati</taxon>
        <taxon>Deinococcota</taxon>
        <taxon>Deinococci</taxon>
        <taxon>Deinococcales</taxon>
        <taxon>Deinococcaceae</taxon>
        <taxon>Deinococcus</taxon>
    </lineage>
</organism>
<keyword evidence="1" id="KW-0472">Membrane</keyword>
<feature type="transmembrane region" description="Helical" evidence="1">
    <location>
        <begin position="18"/>
        <end position="36"/>
    </location>
</feature>
<dbReference type="Proteomes" id="UP001595748">
    <property type="component" value="Unassembled WGS sequence"/>
</dbReference>
<feature type="transmembrane region" description="Helical" evidence="1">
    <location>
        <begin position="175"/>
        <end position="194"/>
    </location>
</feature>
<feature type="transmembrane region" description="Helical" evidence="1">
    <location>
        <begin position="254"/>
        <end position="274"/>
    </location>
</feature>
<feature type="transmembrane region" description="Helical" evidence="1">
    <location>
        <begin position="200"/>
        <end position="218"/>
    </location>
</feature>
<feature type="transmembrane region" description="Helical" evidence="1">
    <location>
        <begin position="98"/>
        <end position="118"/>
    </location>
</feature>
<feature type="transmembrane region" description="Helical" evidence="1">
    <location>
        <begin position="130"/>
        <end position="149"/>
    </location>
</feature>
<name>A0ABV8A8Q1_9DEIO</name>
<reference evidence="3" key="1">
    <citation type="journal article" date="2019" name="Int. J. Syst. Evol. Microbiol.">
        <title>The Global Catalogue of Microorganisms (GCM) 10K type strain sequencing project: providing services to taxonomists for standard genome sequencing and annotation.</title>
        <authorList>
            <consortium name="The Broad Institute Genomics Platform"/>
            <consortium name="The Broad Institute Genome Sequencing Center for Infectious Disease"/>
            <person name="Wu L."/>
            <person name="Ma J."/>
        </authorList>
    </citation>
    <scope>NUCLEOTIDE SEQUENCE [LARGE SCALE GENOMIC DNA]</scope>
    <source>
        <strain evidence="3">CCTCC AB 2013263</strain>
    </source>
</reference>
<feature type="transmembrane region" description="Helical" evidence="1">
    <location>
        <begin position="230"/>
        <end position="248"/>
    </location>
</feature>
<evidence type="ECO:0008006" key="4">
    <source>
        <dbReference type="Google" id="ProtNLM"/>
    </source>
</evidence>
<evidence type="ECO:0000313" key="3">
    <source>
        <dbReference type="Proteomes" id="UP001595748"/>
    </source>
</evidence>
<dbReference type="EMBL" id="JBHRZF010000168">
    <property type="protein sequence ID" value="MFC3862014.1"/>
    <property type="molecule type" value="Genomic_DNA"/>
</dbReference>
<accession>A0ABV8A8Q1</accession>
<dbReference type="RefSeq" id="WP_380079475.1">
    <property type="nucleotide sequence ID" value="NZ_JBHRZF010000168.1"/>
</dbReference>
<feature type="transmembrane region" description="Helical" evidence="1">
    <location>
        <begin position="281"/>
        <end position="300"/>
    </location>
</feature>
<feature type="transmembrane region" description="Helical" evidence="1">
    <location>
        <begin position="312"/>
        <end position="331"/>
    </location>
</feature>
<evidence type="ECO:0000313" key="2">
    <source>
        <dbReference type="EMBL" id="MFC3862014.1"/>
    </source>
</evidence>
<feature type="transmembrane region" description="Helical" evidence="1">
    <location>
        <begin position="66"/>
        <end position="86"/>
    </location>
</feature>
<protein>
    <recommendedName>
        <fullName evidence="4">Serine active site containing 1-like protein</fullName>
    </recommendedName>
</protein>
<keyword evidence="3" id="KW-1185">Reference proteome</keyword>
<keyword evidence="1" id="KW-1133">Transmembrane helix</keyword>
<gene>
    <name evidence="2" type="ORF">ACFOPQ_14690</name>
</gene>